<feature type="compositionally biased region" description="Acidic residues" evidence="1">
    <location>
        <begin position="236"/>
        <end position="250"/>
    </location>
</feature>
<dbReference type="Proteomes" id="UP001208570">
    <property type="component" value="Unassembled WGS sequence"/>
</dbReference>
<accession>A0AAD9JCZ8</accession>
<proteinExistence type="predicted"/>
<comment type="caution">
    <text evidence="2">The sequence shown here is derived from an EMBL/GenBank/DDBJ whole genome shotgun (WGS) entry which is preliminary data.</text>
</comment>
<keyword evidence="3" id="KW-1185">Reference proteome</keyword>
<evidence type="ECO:0000313" key="3">
    <source>
        <dbReference type="Proteomes" id="UP001208570"/>
    </source>
</evidence>
<reference evidence="2" key="1">
    <citation type="journal article" date="2023" name="Mol. Biol. Evol.">
        <title>Third-Generation Sequencing Reveals the Adaptive Role of the Epigenome in Three Deep-Sea Polychaetes.</title>
        <authorList>
            <person name="Perez M."/>
            <person name="Aroh O."/>
            <person name="Sun Y."/>
            <person name="Lan Y."/>
            <person name="Juniper S.K."/>
            <person name="Young C.R."/>
            <person name="Angers B."/>
            <person name="Qian P.Y."/>
        </authorList>
    </citation>
    <scope>NUCLEOTIDE SEQUENCE</scope>
    <source>
        <strain evidence="2">P08H-3</strain>
    </source>
</reference>
<evidence type="ECO:0000313" key="2">
    <source>
        <dbReference type="EMBL" id="KAK2150433.1"/>
    </source>
</evidence>
<name>A0AAD9JCZ8_9ANNE</name>
<dbReference type="EMBL" id="JAODUP010000405">
    <property type="protein sequence ID" value="KAK2150433.1"/>
    <property type="molecule type" value="Genomic_DNA"/>
</dbReference>
<organism evidence="2 3">
    <name type="scientific">Paralvinella palmiformis</name>
    <dbReference type="NCBI Taxonomy" id="53620"/>
    <lineage>
        <taxon>Eukaryota</taxon>
        <taxon>Metazoa</taxon>
        <taxon>Spiralia</taxon>
        <taxon>Lophotrochozoa</taxon>
        <taxon>Annelida</taxon>
        <taxon>Polychaeta</taxon>
        <taxon>Sedentaria</taxon>
        <taxon>Canalipalpata</taxon>
        <taxon>Terebellida</taxon>
        <taxon>Terebelliformia</taxon>
        <taxon>Alvinellidae</taxon>
        <taxon>Paralvinella</taxon>
    </lineage>
</organism>
<feature type="region of interest" description="Disordered" evidence="1">
    <location>
        <begin position="233"/>
        <end position="252"/>
    </location>
</feature>
<evidence type="ECO:0000256" key="1">
    <source>
        <dbReference type="SAM" id="MobiDB-lite"/>
    </source>
</evidence>
<dbReference type="AlphaFoldDB" id="A0AAD9JCZ8"/>
<gene>
    <name evidence="2" type="ORF">LSH36_405g02059</name>
</gene>
<protein>
    <submittedName>
        <fullName evidence="2">Uncharacterized protein</fullName>
    </submittedName>
</protein>
<sequence length="283" mass="31607">MCYTAFNVVSVVTAIVSIQLLRLGLVNHTTDGHTFQKENKDVLIITALAAAGCECLNCIVSSLVSCRLAKAAKKELQKKREETFHVQVVGEKDILVISRKIGAPPGEEKREKDTDEDHLELSADDNHQLCRMSHRWRLDYFRDCDYRSSVLDSSPPRMRTPDSFLIPSNLTKSVSMITEVADELSHHTPLWQTINNSSSDSDVSDAVEMASRLGNQEVLVAVNSAVFVISPNLDAPDTEEGDGFSEESADEEAKIRNCFDPDEVKPKLRRILSLIENEHLLVR</sequence>